<keyword evidence="2" id="KW-1185">Reference proteome</keyword>
<proteinExistence type="predicted"/>
<organism evidence="1 2">
    <name type="scientific">Tritrichomonas foetus</name>
    <dbReference type="NCBI Taxonomy" id="1144522"/>
    <lineage>
        <taxon>Eukaryota</taxon>
        <taxon>Metamonada</taxon>
        <taxon>Parabasalia</taxon>
        <taxon>Tritrichomonadida</taxon>
        <taxon>Tritrichomonadidae</taxon>
        <taxon>Tritrichomonas</taxon>
    </lineage>
</organism>
<dbReference type="OrthoDB" id="10265004at2759"/>
<sequence length="179" mass="21130">MSGSDIATLLFTHMKVENEIRNVWAEIKRVREDASLPEPIRNIELARLFEVHNELEIESIRQQENYMKNYLKSLNLDEMNVKPITEGKLKCHLIQQMPKRIKQRATSYGFFDSYSDHPEKKPTNSSSSSFIAHQSDIITQRRVEIKQELRRMSFRQQLTPEEATRREDLVRQLKAISDQ</sequence>
<comment type="caution">
    <text evidence="1">The sequence shown here is derived from an EMBL/GenBank/DDBJ whole genome shotgun (WGS) entry which is preliminary data.</text>
</comment>
<dbReference type="Proteomes" id="UP000179807">
    <property type="component" value="Unassembled WGS sequence"/>
</dbReference>
<dbReference type="GeneID" id="94827175"/>
<evidence type="ECO:0000313" key="2">
    <source>
        <dbReference type="Proteomes" id="UP000179807"/>
    </source>
</evidence>
<dbReference type="EMBL" id="MLAK01000716">
    <property type="protein sequence ID" value="OHT06740.1"/>
    <property type="molecule type" value="Genomic_DNA"/>
</dbReference>
<dbReference type="RefSeq" id="XP_068359876.1">
    <property type="nucleotide sequence ID" value="XM_068492471.1"/>
</dbReference>
<gene>
    <name evidence="1" type="ORF">TRFO_05407</name>
</gene>
<name>A0A1J4KAL2_9EUKA</name>
<evidence type="ECO:0000313" key="1">
    <source>
        <dbReference type="EMBL" id="OHT06740.1"/>
    </source>
</evidence>
<accession>A0A1J4KAL2</accession>
<reference evidence="1" key="1">
    <citation type="submission" date="2016-10" db="EMBL/GenBank/DDBJ databases">
        <authorList>
            <person name="Benchimol M."/>
            <person name="Almeida L.G."/>
            <person name="Vasconcelos A.T."/>
            <person name="Perreira-Neves A."/>
            <person name="Rosa I.A."/>
            <person name="Tasca T."/>
            <person name="Bogo M.R."/>
            <person name="de Souza W."/>
        </authorList>
    </citation>
    <scope>NUCLEOTIDE SEQUENCE [LARGE SCALE GENOMIC DNA]</scope>
    <source>
        <strain evidence="1">K</strain>
    </source>
</reference>
<protein>
    <submittedName>
        <fullName evidence="1">Uncharacterized protein</fullName>
    </submittedName>
</protein>
<dbReference type="AlphaFoldDB" id="A0A1J4KAL2"/>
<dbReference type="VEuPathDB" id="TrichDB:TRFO_05407"/>